<evidence type="ECO:0000313" key="3">
    <source>
        <dbReference type="Proteomes" id="UP000838412"/>
    </source>
</evidence>
<dbReference type="AlphaFoldDB" id="A0A8K0EJF8"/>
<reference evidence="2" key="1">
    <citation type="submission" date="2022-01" db="EMBL/GenBank/DDBJ databases">
        <authorList>
            <person name="Braso-Vives M."/>
        </authorList>
    </citation>
    <scope>NUCLEOTIDE SEQUENCE</scope>
</reference>
<evidence type="ECO:0000256" key="1">
    <source>
        <dbReference type="SAM" id="MobiDB-lite"/>
    </source>
</evidence>
<gene>
    <name evidence="2" type="primary">Hypp1575</name>
    <name evidence="2" type="ORF">BLAG_LOCUS14592</name>
</gene>
<proteinExistence type="predicted"/>
<keyword evidence="3" id="KW-1185">Reference proteome</keyword>
<accession>A0A8K0EJF8</accession>
<organism evidence="2 3">
    <name type="scientific">Branchiostoma lanceolatum</name>
    <name type="common">Common lancelet</name>
    <name type="synonym">Amphioxus lanceolatum</name>
    <dbReference type="NCBI Taxonomy" id="7740"/>
    <lineage>
        <taxon>Eukaryota</taxon>
        <taxon>Metazoa</taxon>
        <taxon>Chordata</taxon>
        <taxon>Cephalochordata</taxon>
        <taxon>Leptocardii</taxon>
        <taxon>Amphioxiformes</taxon>
        <taxon>Branchiostomatidae</taxon>
        <taxon>Branchiostoma</taxon>
    </lineage>
</organism>
<dbReference type="EMBL" id="OV696687">
    <property type="protein sequence ID" value="CAH1255612.1"/>
    <property type="molecule type" value="Genomic_DNA"/>
</dbReference>
<feature type="compositionally biased region" description="Basic and acidic residues" evidence="1">
    <location>
        <begin position="46"/>
        <end position="57"/>
    </location>
</feature>
<sequence>MRFKERARVPGKTTDEIYIPFSDEGVEIVGQVLPGRARCPSCQHALQDHRPQTKEEAAAAMSPGPPGRATICRVIGNRLMASDPADRAVSGLHTVALRTG</sequence>
<feature type="region of interest" description="Disordered" evidence="1">
    <location>
        <begin position="46"/>
        <end position="67"/>
    </location>
</feature>
<evidence type="ECO:0000313" key="2">
    <source>
        <dbReference type="EMBL" id="CAH1255612.1"/>
    </source>
</evidence>
<dbReference type="Proteomes" id="UP000838412">
    <property type="component" value="Chromosome 2"/>
</dbReference>
<protein>
    <submittedName>
        <fullName evidence="2">Hypp1575 protein</fullName>
    </submittedName>
</protein>
<name>A0A8K0EJF8_BRALA</name>